<evidence type="ECO:0000313" key="2">
    <source>
        <dbReference type="Proteomes" id="UP000605361"/>
    </source>
</evidence>
<sequence>MARKLARARLALRMLQKGERLARLARGEGKPGTRAELDIWAEGVRKRFGIADDDVGRDDDA</sequence>
<gene>
    <name evidence="1" type="ORF">ITP53_16525</name>
</gene>
<comment type="caution">
    <text evidence="1">The sequence shown here is derived from an EMBL/GenBank/DDBJ whole genome shotgun (WGS) entry which is preliminary data.</text>
</comment>
<organism evidence="1 2">
    <name type="scientific">Nonomuraea cypriaca</name>
    <dbReference type="NCBI Taxonomy" id="1187855"/>
    <lineage>
        <taxon>Bacteria</taxon>
        <taxon>Bacillati</taxon>
        <taxon>Actinomycetota</taxon>
        <taxon>Actinomycetes</taxon>
        <taxon>Streptosporangiales</taxon>
        <taxon>Streptosporangiaceae</taxon>
        <taxon>Nonomuraea</taxon>
    </lineage>
</organism>
<dbReference type="AlphaFoldDB" id="A0A931AB31"/>
<keyword evidence="2" id="KW-1185">Reference proteome</keyword>
<dbReference type="Proteomes" id="UP000605361">
    <property type="component" value="Unassembled WGS sequence"/>
</dbReference>
<dbReference type="RefSeq" id="WP_195896274.1">
    <property type="nucleotide sequence ID" value="NZ_JADOGI010000043.1"/>
</dbReference>
<protein>
    <submittedName>
        <fullName evidence="1">Uncharacterized protein</fullName>
    </submittedName>
</protein>
<evidence type="ECO:0000313" key="1">
    <source>
        <dbReference type="EMBL" id="MBF8187308.1"/>
    </source>
</evidence>
<accession>A0A931AB31</accession>
<name>A0A931AB31_9ACTN</name>
<proteinExistence type="predicted"/>
<reference evidence="1" key="1">
    <citation type="submission" date="2020-11" db="EMBL/GenBank/DDBJ databases">
        <title>Whole-genome analyses of Nonomuraea sp. K274.</title>
        <authorList>
            <person name="Veyisoglu A."/>
        </authorList>
    </citation>
    <scope>NUCLEOTIDE SEQUENCE</scope>
    <source>
        <strain evidence="1">K274</strain>
    </source>
</reference>
<dbReference type="EMBL" id="JADOGI010000043">
    <property type="protein sequence ID" value="MBF8187308.1"/>
    <property type="molecule type" value="Genomic_DNA"/>
</dbReference>